<accession>A0ABT8BND5</accession>
<evidence type="ECO:0000256" key="1">
    <source>
        <dbReference type="SAM" id="MobiDB-lite"/>
    </source>
</evidence>
<evidence type="ECO:0000313" key="2">
    <source>
        <dbReference type="EMBL" id="MDN3593047.1"/>
    </source>
</evidence>
<protein>
    <submittedName>
        <fullName evidence="2">Uncharacterized protein</fullName>
    </submittedName>
</protein>
<evidence type="ECO:0000313" key="3">
    <source>
        <dbReference type="Proteomes" id="UP001224644"/>
    </source>
</evidence>
<sequence length="297" mass="33120">MDEGTVTNEPETDVPSPLPTTREEYRAALKAFDACVCEALAVGQAIGQQVAAPHHGYGTHVFTRICANAVALVRAAPKSRWVRSDADFWDLTAVAGHARSLMEGLLLLHYVLKTPTDQDEWSARINLMHLNDCCRRSKILGATSSEAQVKEFADVAEGLRDRLRGNAYFQGLDHRVRERLLKGDALTIPTRNELLDELEIDKEPFHMVWNLLSQYAHVLPMSFYRIEANGRGSGLENDTDRSYIRLALEVGATYVATAVDLIVEAFPDAAEARKGLDSKFSPGPARNVPRERHRRRS</sequence>
<organism evidence="2 3">
    <name type="scientific">Methylobacterium adhaesivum</name>
    <dbReference type="NCBI Taxonomy" id="333297"/>
    <lineage>
        <taxon>Bacteria</taxon>
        <taxon>Pseudomonadati</taxon>
        <taxon>Pseudomonadota</taxon>
        <taxon>Alphaproteobacteria</taxon>
        <taxon>Hyphomicrobiales</taxon>
        <taxon>Methylobacteriaceae</taxon>
        <taxon>Methylobacterium</taxon>
    </lineage>
</organism>
<dbReference type="Proteomes" id="UP001224644">
    <property type="component" value="Unassembled WGS sequence"/>
</dbReference>
<feature type="region of interest" description="Disordered" evidence="1">
    <location>
        <begin position="276"/>
        <end position="297"/>
    </location>
</feature>
<dbReference type="RefSeq" id="WP_238225319.1">
    <property type="nucleotide sequence ID" value="NZ_BPQD01000011.1"/>
</dbReference>
<gene>
    <name evidence="2" type="ORF">QWZ12_20825</name>
</gene>
<name>A0ABT8BND5_9HYPH</name>
<keyword evidence="3" id="KW-1185">Reference proteome</keyword>
<comment type="caution">
    <text evidence="2">The sequence shown here is derived from an EMBL/GenBank/DDBJ whole genome shotgun (WGS) entry which is preliminary data.</text>
</comment>
<dbReference type="EMBL" id="JAUFPX010000020">
    <property type="protein sequence ID" value="MDN3593047.1"/>
    <property type="molecule type" value="Genomic_DNA"/>
</dbReference>
<reference evidence="3" key="1">
    <citation type="journal article" date="2019" name="Int. J. Syst. Evol. Microbiol.">
        <title>The Global Catalogue of Microorganisms (GCM) 10K type strain sequencing project: providing services to taxonomists for standard genome sequencing and annotation.</title>
        <authorList>
            <consortium name="The Broad Institute Genomics Platform"/>
            <consortium name="The Broad Institute Genome Sequencing Center for Infectious Disease"/>
            <person name="Wu L."/>
            <person name="Ma J."/>
        </authorList>
    </citation>
    <scope>NUCLEOTIDE SEQUENCE [LARGE SCALE GENOMIC DNA]</scope>
    <source>
        <strain evidence="3">CECT 7069</strain>
    </source>
</reference>
<proteinExistence type="predicted"/>